<protein>
    <recommendedName>
        <fullName evidence="7">BZIP domain-containing protein</fullName>
    </recommendedName>
</protein>
<dbReference type="PROSITE" id="PS00036">
    <property type="entry name" value="BZIP_BASIC"/>
    <property type="match status" value="1"/>
</dbReference>
<dbReference type="GO" id="GO:0046982">
    <property type="term" value="F:protein heterodimerization activity"/>
    <property type="evidence" value="ECO:0007669"/>
    <property type="project" value="UniProtKB-ARBA"/>
</dbReference>
<dbReference type="PANTHER" id="PTHR45764:SF35">
    <property type="entry name" value="BZIP TRANSCRIPTION FACTOR"/>
    <property type="match status" value="1"/>
</dbReference>
<dbReference type="CDD" id="cd14702">
    <property type="entry name" value="bZIP_plant_GBF1"/>
    <property type="match status" value="1"/>
</dbReference>
<evidence type="ECO:0000256" key="5">
    <source>
        <dbReference type="ARBA" id="ARBA00023242"/>
    </source>
</evidence>
<evidence type="ECO:0000256" key="3">
    <source>
        <dbReference type="ARBA" id="ARBA00023125"/>
    </source>
</evidence>
<dbReference type="SUPFAM" id="SSF57959">
    <property type="entry name" value="Leucine zipper domain"/>
    <property type="match status" value="1"/>
</dbReference>
<sequence>MVPAAAAPPPQQGVAVRRAAAAATEEERRRNRMTSNRLSARKSRMKRQQHVEDLAAEADRLRRENEAMRAAAEGAQRRGRALEQENRVLAAHARQLCAALLLRNSQLRLLGGVAGVPLDVPGVPDHLMQLYGGIGMQEMMPATPLAPPHPPPMLMQLPLEIQQMLLQLQPDVMMDAVGMLGIV</sequence>
<dbReference type="InterPro" id="IPR046347">
    <property type="entry name" value="bZIP_sf"/>
</dbReference>
<dbReference type="SMART" id="SM00338">
    <property type="entry name" value="BRLZ"/>
    <property type="match status" value="1"/>
</dbReference>
<accession>A0ABC8WTC1</accession>
<dbReference type="EMBL" id="OZ075123">
    <property type="protein sequence ID" value="CAL4914055.1"/>
    <property type="molecule type" value="Genomic_DNA"/>
</dbReference>
<keyword evidence="3" id="KW-0238">DNA-binding</keyword>
<dbReference type="GO" id="GO:0005634">
    <property type="term" value="C:nucleus"/>
    <property type="evidence" value="ECO:0007669"/>
    <property type="project" value="UniProtKB-SubCell"/>
</dbReference>
<keyword evidence="9" id="KW-1185">Reference proteome</keyword>
<evidence type="ECO:0000256" key="6">
    <source>
        <dbReference type="SAM" id="MobiDB-lite"/>
    </source>
</evidence>
<name>A0ABC8WTC1_9POAL</name>
<dbReference type="Pfam" id="PF00170">
    <property type="entry name" value="bZIP_1"/>
    <property type="match status" value="1"/>
</dbReference>
<comment type="subcellular location">
    <subcellularLocation>
        <location evidence="1">Nucleus</location>
    </subcellularLocation>
</comment>
<feature type="region of interest" description="Disordered" evidence="6">
    <location>
        <begin position="1"/>
        <end position="49"/>
    </location>
</feature>
<evidence type="ECO:0000313" key="8">
    <source>
        <dbReference type="EMBL" id="CAL4914055.1"/>
    </source>
</evidence>
<feature type="compositionally biased region" description="Basic residues" evidence="6">
    <location>
        <begin position="39"/>
        <end position="48"/>
    </location>
</feature>
<gene>
    <name evidence="8" type="ORF">URODEC1_LOCUS16652</name>
</gene>
<keyword evidence="5" id="KW-0539">Nucleus</keyword>
<proteinExistence type="predicted"/>
<keyword evidence="4" id="KW-0804">Transcription</keyword>
<reference evidence="9" key="1">
    <citation type="submission" date="2024-06" db="EMBL/GenBank/DDBJ databases">
        <authorList>
            <person name="Ryan C."/>
        </authorList>
    </citation>
    <scope>NUCLEOTIDE SEQUENCE [LARGE SCALE GENOMIC DNA]</scope>
</reference>
<feature type="compositionally biased region" description="Pro residues" evidence="6">
    <location>
        <begin position="1"/>
        <end position="11"/>
    </location>
</feature>
<dbReference type="AlphaFoldDB" id="A0ABC8WTC1"/>
<evidence type="ECO:0000259" key="7">
    <source>
        <dbReference type="PROSITE" id="PS50217"/>
    </source>
</evidence>
<dbReference type="InterPro" id="IPR004827">
    <property type="entry name" value="bZIP"/>
</dbReference>
<reference evidence="8 9" key="2">
    <citation type="submission" date="2024-10" db="EMBL/GenBank/DDBJ databases">
        <authorList>
            <person name="Ryan C."/>
        </authorList>
    </citation>
    <scope>NUCLEOTIDE SEQUENCE [LARGE SCALE GENOMIC DNA]</scope>
</reference>
<organism evidence="8 9">
    <name type="scientific">Urochloa decumbens</name>
    <dbReference type="NCBI Taxonomy" id="240449"/>
    <lineage>
        <taxon>Eukaryota</taxon>
        <taxon>Viridiplantae</taxon>
        <taxon>Streptophyta</taxon>
        <taxon>Embryophyta</taxon>
        <taxon>Tracheophyta</taxon>
        <taxon>Spermatophyta</taxon>
        <taxon>Magnoliopsida</taxon>
        <taxon>Liliopsida</taxon>
        <taxon>Poales</taxon>
        <taxon>Poaceae</taxon>
        <taxon>PACMAD clade</taxon>
        <taxon>Panicoideae</taxon>
        <taxon>Panicodae</taxon>
        <taxon>Paniceae</taxon>
        <taxon>Melinidinae</taxon>
        <taxon>Urochloa</taxon>
    </lineage>
</organism>
<evidence type="ECO:0000256" key="2">
    <source>
        <dbReference type="ARBA" id="ARBA00023015"/>
    </source>
</evidence>
<dbReference type="PROSITE" id="PS50217">
    <property type="entry name" value="BZIP"/>
    <property type="match status" value="1"/>
</dbReference>
<dbReference type="PANTHER" id="PTHR45764">
    <property type="entry name" value="BZIP TRANSCRIPTION FACTOR 44"/>
    <property type="match status" value="1"/>
</dbReference>
<dbReference type="InterPro" id="IPR045314">
    <property type="entry name" value="bZIP_plant_GBF1"/>
</dbReference>
<evidence type="ECO:0000256" key="1">
    <source>
        <dbReference type="ARBA" id="ARBA00004123"/>
    </source>
</evidence>
<evidence type="ECO:0000313" key="9">
    <source>
        <dbReference type="Proteomes" id="UP001497457"/>
    </source>
</evidence>
<dbReference type="Gene3D" id="1.20.5.170">
    <property type="match status" value="1"/>
</dbReference>
<dbReference type="Proteomes" id="UP001497457">
    <property type="component" value="Chromosome 13rd"/>
</dbReference>
<feature type="domain" description="BZIP" evidence="7">
    <location>
        <begin position="26"/>
        <end position="89"/>
    </location>
</feature>
<evidence type="ECO:0000256" key="4">
    <source>
        <dbReference type="ARBA" id="ARBA00023163"/>
    </source>
</evidence>
<dbReference type="FunFam" id="1.20.5.170:FF:000020">
    <property type="entry name" value="BZIP transcription factor"/>
    <property type="match status" value="1"/>
</dbReference>
<keyword evidence="2" id="KW-0805">Transcription regulation</keyword>
<dbReference type="GO" id="GO:0003677">
    <property type="term" value="F:DNA binding"/>
    <property type="evidence" value="ECO:0007669"/>
    <property type="project" value="UniProtKB-KW"/>
</dbReference>